<accession>A0A947GFP1</accession>
<dbReference type="PANTHER" id="PTHR30483:SF6">
    <property type="entry name" value="PERIPLASMIC BINDING PROTEIN OF ABC TRANSPORTER FOR NATURAL AMINO ACIDS"/>
    <property type="match status" value="1"/>
</dbReference>
<evidence type="ECO:0000256" key="1">
    <source>
        <dbReference type="ARBA" id="ARBA00010062"/>
    </source>
</evidence>
<comment type="similarity">
    <text evidence="1">Belongs to the leucine-binding protein family.</text>
</comment>
<evidence type="ECO:0000313" key="7">
    <source>
        <dbReference type="Proteomes" id="UP000717364"/>
    </source>
</evidence>
<reference evidence="6" key="1">
    <citation type="submission" date="2020-11" db="EMBL/GenBank/DDBJ databases">
        <authorList>
            <person name="Konstantinou D."/>
            <person name="Gkelis S."/>
            <person name="Popin R."/>
            <person name="Fewer D."/>
            <person name="Sivonen K."/>
        </authorList>
    </citation>
    <scope>NUCLEOTIDE SEQUENCE</scope>
    <source>
        <strain evidence="6">TAU-MAC 1115</strain>
    </source>
</reference>
<evidence type="ECO:0000259" key="5">
    <source>
        <dbReference type="Pfam" id="PF13458"/>
    </source>
</evidence>
<feature type="region of interest" description="Disordered" evidence="3">
    <location>
        <begin position="44"/>
        <end position="73"/>
    </location>
</feature>
<dbReference type="PANTHER" id="PTHR30483">
    <property type="entry name" value="LEUCINE-SPECIFIC-BINDING PROTEIN"/>
    <property type="match status" value="1"/>
</dbReference>
<evidence type="ECO:0000313" key="6">
    <source>
        <dbReference type="EMBL" id="MBT9313854.1"/>
    </source>
</evidence>
<dbReference type="RefSeq" id="WP_215606925.1">
    <property type="nucleotide sequence ID" value="NZ_JADOES010000001.1"/>
</dbReference>
<proteinExistence type="inferred from homology"/>
<feature type="transmembrane region" description="Helical" evidence="4">
    <location>
        <begin position="12"/>
        <end position="32"/>
    </location>
</feature>
<dbReference type="InterPro" id="IPR051010">
    <property type="entry name" value="BCAA_transport"/>
</dbReference>
<dbReference type="Pfam" id="PF13458">
    <property type="entry name" value="Peripla_BP_6"/>
    <property type="match status" value="1"/>
</dbReference>
<dbReference type="CDD" id="cd06268">
    <property type="entry name" value="PBP1_ABC_transporter_LIVBP-like"/>
    <property type="match status" value="1"/>
</dbReference>
<dbReference type="Gene3D" id="3.40.50.2300">
    <property type="match status" value="2"/>
</dbReference>
<evidence type="ECO:0000256" key="3">
    <source>
        <dbReference type="SAM" id="MobiDB-lite"/>
    </source>
</evidence>
<dbReference type="InterPro" id="IPR028081">
    <property type="entry name" value="Leu-bd"/>
</dbReference>
<protein>
    <submittedName>
        <fullName evidence="6">ABC transporter substrate-binding protein</fullName>
    </submittedName>
</protein>
<keyword evidence="4" id="KW-0472">Membrane</keyword>
<dbReference type="InterPro" id="IPR028082">
    <property type="entry name" value="Peripla_BP_I"/>
</dbReference>
<name>A0A947GFP1_9CYAN</name>
<dbReference type="SUPFAM" id="SSF53822">
    <property type="entry name" value="Periplasmic binding protein-like I"/>
    <property type="match status" value="1"/>
</dbReference>
<reference evidence="6" key="2">
    <citation type="journal article" date="2021" name="Mar. Drugs">
        <title>Genome Reduction and Secondary Metabolism of the Marine Sponge-Associated Cyanobacterium Leptothoe.</title>
        <authorList>
            <person name="Konstantinou D."/>
            <person name="Popin R.V."/>
            <person name="Fewer D.P."/>
            <person name="Sivonen K."/>
            <person name="Gkelis S."/>
        </authorList>
    </citation>
    <scope>NUCLEOTIDE SEQUENCE</scope>
    <source>
        <strain evidence="6">TAU-MAC 1115</strain>
    </source>
</reference>
<dbReference type="EMBL" id="JADOES010000001">
    <property type="protein sequence ID" value="MBT9313854.1"/>
    <property type="molecule type" value="Genomic_DNA"/>
</dbReference>
<keyword evidence="4" id="KW-0812">Transmembrane</keyword>
<evidence type="ECO:0000256" key="2">
    <source>
        <dbReference type="ARBA" id="ARBA00022729"/>
    </source>
</evidence>
<feature type="domain" description="Leucine-binding protein" evidence="5">
    <location>
        <begin position="136"/>
        <end position="453"/>
    </location>
</feature>
<organism evidence="6 7">
    <name type="scientific">Leptothoe spongobia TAU-MAC 1115</name>
    <dbReference type="NCBI Taxonomy" id="1967444"/>
    <lineage>
        <taxon>Bacteria</taxon>
        <taxon>Bacillati</taxon>
        <taxon>Cyanobacteriota</taxon>
        <taxon>Cyanophyceae</taxon>
        <taxon>Nodosilineales</taxon>
        <taxon>Cymatolegaceae</taxon>
        <taxon>Leptothoe</taxon>
        <taxon>Leptothoe spongobia</taxon>
    </lineage>
</organism>
<sequence>MRTLKNYKFEIILFLATFGILGIFFLGISGSFSRKPANVAATSSSEPKVKVKPQSPSPSPLEKRLSDGSQSLLPDPSDLKQQGIAAYADGNYATAITALEAALNENRNDPEAFIYLNNARIGEKPAHTLAVIAPIGNTSEIGLEILRGAGQAQQELNQLVGAGGTPIKILIANDDNDPSIAKSVATDLVKRSEVLGVLGHYSSGVTLEAAPVYNQGKLPMVSAISTSVELSGFSPYVLRTVPSDSFAAAALARYMINDLGAQKAILYYDSNSAYSLSLKSEFATSVFSDGGEVMTEYDLADSSNFDADKQIALAKEQGADVIMLASSTDTLDPSLDVMAAVNQEFPLIGGDDLYHPRVLEDGGANAEGLVVAVPWHVLSDPNSEFVTGARDIWGGDVSWRSAMAYDAIAALGAALLEDPSREGIRKTLHEANFSADGATGNVHFLPSGDRNRAAQLVHIQPGERSGLGFDFIPVE</sequence>
<dbReference type="Proteomes" id="UP000717364">
    <property type="component" value="Unassembled WGS sequence"/>
</dbReference>
<gene>
    <name evidence="6" type="ORF">IXB50_00240</name>
</gene>
<evidence type="ECO:0000256" key="4">
    <source>
        <dbReference type="SAM" id="Phobius"/>
    </source>
</evidence>
<keyword evidence="2" id="KW-0732">Signal</keyword>
<dbReference type="AlphaFoldDB" id="A0A947GFP1"/>
<keyword evidence="7" id="KW-1185">Reference proteome</keyword>
<comment type="caution">
    <text evidence="6">The sequence shown here is derived from an EMBL/GenBank/DDBJ whole genome shotgun (WGS) entry which is preliminary data.</text>
</comment>
<keyword evidence="4" id="KW-1133">Transmembrane helix</keyword>